<dbReference type="SMART" id="SM00342">
    <property type="entry name" value="HTH_ARAC"/>
    <property type="match status" value="1"/>
</dbReference>
<dbReference type="PROSITE" id="PS01124">
    <property type="entry name" value="HTH_ARAC_FAMILY_2"/>
    <property type="match status" value="1"/>
</dbReference>
<keyword evidence="3" id="KW-0804">Transcription</keyword>
<dbReference type="InterPro" id="IPR035418">
    <property type="entry name" value="AraC-bd_2"/>
</dbReference>
<sequence length="323" mass="34912">MSGSALAGEAGLSEWEAVIRGVYGPSTFEMSRPDAFAGLYRQAAGSLVSTISGNVASVRTDGSVGQWRDGQSVFVVVAQEGETRMSQDGASLVLRPGDITIADPHRSWDYRFSGRFSHLSVIVPRSVLSLHPDGPDATVLWHCPSQSRLARAIHALSRLMAEDEADAPDRPGEAASLHAALIDLLAGGLATGAATEPACDSPAPRQDPRYRRALLAIDDHLRDPGLSSAHLANLLGMSLRTLHRLFQQQGTTVSGHLLARRLDLCYRQLQSPRHRDRTITDIAFECGFNDLSHFSRSFRRRFGVTPGAVRSHPGHAGARRAAE</sequence>
<dbReference type="InterPro" id="IPR037923">
    <property type="entry name" value="HTH-like"/>
</dbReference>
<evidence type="ECO:0000256" key="3">
    <source>
        <dbReference type="ARBA" id="ARBA00023163"/>
    </source>
</evidence>
<dbReference type="InterPro" id="IPR009057">
    <property type="entry name" value="Homeodomain-like_sf"/>
</dbReference>
<dbReference type="InterPro" id="IPR050204">
    <property type="entry name" value="AraC_XylS_family_regulators"/>
</dbReference>
<dbReference type="PANTHER" id="PTHR46796">
    <property type="entry name" value="HTH-TYPE TRANSCRIPTIONAL ACTIVATOR RHAS-RELATED"/>
    <property type="match status" value="1"/>
</dbReference>
<dbReference type="Gene3D" id="1.10.10.60">
    <property type="entry name" value="Homeodomain-like"/>
    <property type="match status" value="1"/>
</dbReference>
<evidence type="ECO:0000259" key="4">
    <source>
        <dbReference type="PROSITE" id="PS01124"/>
    </source>
</evidence>
<accession>A0A228IN32</accession>
<dbReference type="PRINTS" id="PR00032">
    <property type="entry name" value="HTHARAC"/>
</dbReference>
<organism evidence="5 6">
    <name type="scientific">Burkholderia aenigmatica</name>
    <dbReference type="NCBI Taxonomy" id="2015348"/>
    <lineage>
        <taxon>Bacteria</taxon>
        <taxon>Pseudomonadati</taxon>
        <taxon>Pseudomonadota</taxon>
        <taxon>Betaproteobacteria</taxon>
        <taxon>Burkholderiales</taxon>
        <taxon>Burkholderiaceae</taxon>
        <taxon>Burkholderia</taxon>
        <taxon>Burkholderia cepacia complex</taxon>
    </lineage>
</organism>
<evidence type="ECO:0000313" key="6">
    <source>
        <dbReference type="Proteomes" id="UP000214600"/>
    </source>
</evidence>
<dbReference type="InterPro" id="IPR018060">
    <property type="entry name" value="HTH_AraC"/>
</dbReference>
<reference evidence="6" key="1">
    <citation type="submission" date="2017-06" db="EMBL/GenBank/DDBJ databases">
        <authorList>
            <person name="LiPuma J."/>
            <person name="Spilker T."/>
        </authorList>
    </citation>
    <scope>NUCLEOTIDE SEQUENCE [LARGE SCALE GENOMIC DNA]</scope>
    <source>
        <strain evidence="6">AU17325</strain>
    </source>
</reference>
<keyword evidence="2" id="KW-0238">DNA-binding</keyword>
<dbReference type="SUPFAM" id="SSF51215">
    <property type="entry name" value="Regulatory protein AraC"/>
    <property type="match status" value="1"/>
</dbReference>
<dbReference type="Pfam" id="PF12833">
    <property type="entry name" value="HTH_18"/>
    <property type="match status" value="1"/>
</dbReference>
<gene>
    <name evidence="5" type="ORF">CFB84_19800</name>
</gene>
<dbReference type="SUPFAM" id="SSF46689">
    <property type="entry name" value="Homeodomain-like"/>
    <property type="match status" value="1"/>
</dbReference>
<dbReference type="AlphaFoldDB" id="A0A228IN32"/>
<protein>
    <recommendedName>
        <fullName evidence="4">HTH araC/xylS-type domain-containing protein</fullName>
    </recommendedName>
</protein>
<dbReference type="Proteomes" id="UP000214600">
    <property type="component" value="Unassembled WGS sequence"/>
</dbReference>
<dbReference type="InterPro" id="IPR020449">
    <property type="entry name" value="Tscrpt_reg_AraC-type_HTH"/>
</dbReference>
<name>A0A228IN32_9BURK</name>
<dbReference type="PANTHER" id="PTHR46796:SF6">
    <property type="entry name" value="ARAC SUBFAMILY"/>
    <property type="match status" value="1"/>
</dbReference>
<evidence type="ECO:0000313" key="5">
    <source>
        <dbReference type="EMBL" id="OXI43788.1"/>
    </source>
</evidence>
<reference evidence="5 6" key="2">
    <citation type="submission" date="2017-08" db="EMBL/GenBank/DDBJ databases">
        <title>WGS of novel Burkholderia cepaca complex species.</title>
        <authorList>
            <person name="Lipuma J."/>
            <person name="Spilker T."/>
        </authorList>
    </citation>
    <scope>NUCLEOTIDE SEQUENCE [LARGE SCALE GENOMIC DNA]</scope>
    <source>
        <strain evidence="5 6">AU17325</strain>
    </source>
</reference>
<dbReference type="GO" id="GO:0003700">
    <property type="term" value="F:DNA-binding transcription factor activity"/>
    <property type="evidence" value="ECO:0007669"/>
    <property type="project" value="InterPro"/>
</dbReference>
<feature type="domain" description="HTH araC/xylS-type" evidence="4">
    <location>
        <begin position="211"/>
        <end position="312"/>
    </location>
</feature>
<comment type="caution">
    <text evidence="5">The sequence shown here is derived from an EMBL/GenBank/DDBJ whole genome shotgun (WGS) entry which is preliminary data.</text>
</comment>
<dbReference type="EMBL" id="NKFA01000007">
    <property type="protein sequence ID" value="OXI43788.1"/>
    <property type="molecule type" value="Genomic_DNA"/>
</dbReference>
<dbReference type="Pfam" id="PF14525">
    <property type="entry name" value="AraC_binding_2"/>
    <property type="match status" value="1"/>
</dbReference>
<evidence type="ECO:0000256" key="1">
    <source>
        <dbReference type="ARBA" id="ARBA00023015"/>
    </source>
</evidence>
<keyword evidence="1" id="KW-0805">Transcription regulation</keyword>
<dbReference type="GO" id="GO:0043565">
    <property type="term" value="F:sequence-specific DNA binding"/>
    <property type="evidence" value="ECO:0007669"/>
    <property type="project" value="InterPro"/>
</dbReference>
<evidence type="ECO:0000256" key="2">
    <source>
        <dbReference type="ARBA" id="ARBA00023125"/>
    </source>
</evidence>
<proteinExistence type="predicted"/>